<proteinExistence type="predicted"/>
<dbReference type="PROSITE" id="PS50949">
    <property type="entry name" value="HTH_GNTR"/>
    <property type="match status" value="1"/>
</dbReference>
<dbReference type="EMBL" id="FNOU01000007">
    <property type="protein sequence ID" value="SDX77936.1"/>
    <property type="molecule type" value="Genomic_DNA"/>
</dbReference>
<feature type="domain" description="HTH gntR-type" evidence="4">
    <location>
        <begin position="3"/>
        <end position="71"/>
    </location>
</feature>
<dbReference type="PANTHER" id="PTHR44846:SF1">
    <property type="entry name" value="MANNOSYL-D-GLYCERATE TRANSPORT_METABOLISM SYSTEM REPRESSOR MNGR-RELATED"/>
    <property type="match status" value="1"/>
</dbReference>
<dbReference type="Pfam" id="PF07702">
    <property type="entry name" value="UTRA"/>
    <property type="match status" value="1"/>
</dbReference>
<gene>
    <name evidence="5" type="ORF">SAMN04488579_10760</name>
</gene>
<dbReference type="RefSeq" id="WP_090244418.1">
    <property type="nucleotide sequence ID" value="NZ_FNOU01000007.1"/>
</dbReference>
<dbReference type="InterPro" id="IPR011663">
    <property type="entry name" value="UTRA"/>
</dbReference>
<dbReference type="STRING" id="1528.SAMN04488579_10760"/>
<dbReference type="OrthoDB" id="46236at2"/>
<keyword evidence="2" id="KW-0238">DNA-binding</keyword>
<dbReference type="InterPro" id="IPR036390">
    <property type="entry name" value="WH_DNA-bd_sf"/>
</dbReference>
<dbReference type="SMART" id="SM00345">
    <property type="entry name" value="HTH_GNTR"/>
    <property type="match status" value="1"/>
</dbReference>
<accession>A0A1H3EGR8</accession>
<dbReference type="Pfam" id="PF00392">
    <property type="entry name" value="GntR"/>
    <property type="match status" value="1"/>
</dbReference>
<keyword evidence="1" id="KW-0805">Transcription regulation</keyword>
<dbReference type="GO" id="GO:0003700">
    <property type="term" value="F:DNA-binding transcription factor activity"/>
    <property type="evidence" value="ECO:0007669"/>
    <property type="project" value="InterPro"/>
</dbReference>
<keyword evidence="6" id="KW-1185">Reference proteome</keyword>
<evidence type="ECO:0000259" key="4">
    <source>
        <dbReference type="PROSITE" id="PS50949"/>
    </source>
</evidence>
<dbReference type="SUPFAM" id="SSF64288">
    <property type="entry name" value="Chorismate lyase-like"/>
    <property type="match status" value="1"/>
</dbReference>
<dbReference type="InterPro" id="IPR050679">
    <property type="entry name" value="Bact_HTH_transcr_reg"/>
</dbReference>
<evidence type="ECO:0000256" key="1">
    <source>
        <dbReference type="ARBA" id="ARBA00023015"/>
    </source>
</evidence>
<evidence type="ECO:0000256" key="3">
    <source>
        <dbReference type="ARBA" id="ARBA00023163"/>
    </source>
</evidence>
<dbReference type="CDD" id="cd07377">
    <property type="entry name" value="WHTH_GntR"/>
    <property type="match status" value="1"/>
</dbReference>
<dbReference type="GO" id="GO:0003677">
    <property type="term" value="F:DNA binding"/>
    <property type="evidence" value="ECO:0007669"/>
    <property type="project" value="UniProtKB-KW"/>
</dbReference>
<dbReference type="PANTHER" id="PTHR44846">
    <property type="entry name" value="MANNOSYL-D-GLYCERATE TRANSPORT/METABOLISM SYSTEM REPRESSOR MNGR-RELATED"/>
    <property type="match status" value="1"/>
</dbReference>
<evidence type="ECO:0000313" key="6">
    <source>
        <dbReference type="Proteomes" id="UP000199652"/>
    </source>
</evidence>
<name>A0A1H3EGR8_EUBBA</name>
<dbReference type="SUPFAM" id="SSF46785">
    <property type="entry name" value="Winged helix' DNA-binding domain"/>
    <property type="match status" value="1"/>
</dbReference>
<organism evidence="5 6">
    <name type="scientific">Eubacterium barkeri</name>
    <name type="common">Clostridium barkeri</name>
    <dbReference type="NCBI Taxonomy" id="1528"/>
    <lineage>
        <taxon>Bacteria</taxon>
        <taxon>Bacillati</taxon>
        <taxon>Bacillota</taxon>
        <taxon>Clostridia</taxon>
        <taxon>Eubacteriales</taxon>
        <taxon>Eubacteriaceae</taxon>
        <taxon>Eubacterium</taxon>
    </lineage>
</organism>
<dbReference type="Gene3D" id="3.40.1410.10">
    <property type="entry name" value="Chorismate lyase-like"/>
    <property type="match status" value="1"/>
</dbReference>
<dbReference type="PRINTS" id="PR00035">
    <property type="entry name" value="HTHGNTR"/>
</dbReference>
<dbReference type="InterPro" id="IPR000524">
    <property type="entry name" value="Tscrpt_reg_HTH_GntR"/>
</dbReference>
<dbReference type="GO" id="GO:0045892">
    <property type="term" value="P:negative regulation of DNA-templated transcription"/>
    <property type="evidence" value="ECO:0007669"/>
    <property type="project" value="TreeGrafter"/>
</dbReference>
<evidence type="ECO:0000256" key="2">
    <source>
        <dbReference type="ARBA" id="ARBA00023125"/>
    </source>
</evidence>
<dbReference type="InterPro" id="IPR036388">
    <property type="entry name" value="WH-like_DNA-bd_sf"/>
</dbReference>
<dbReference type="Gene3D" id="1.10.10.10">
    <property type="entry name" value="Winged helix-like DNA-binding domain superfamily/Winged helix DNA-binding domain"/>
    <property type="match status" value="1"/>
</dbReference>
<keyword evidence="3" id="KW-0804">Transcription</keyword>
<sequence length="234" mass="27183">MARILYLDIVNDIKSKIEKGVLRPGDMLPSENEMTELYGVSRTTLRKGLALLVNEDYIYTIQGKGHFVCEPANSHYQFYFDEIDSLKVEIEEVKLHSVRSVPPSRKLIRELGVRPYEYVVKIEKVAMEDEKIIMVSIVNVPYEKGNPIVESVINFANYDGYIKEDDLQFQIRKKLRLEIVVPPMEICELLDIPPGDCCFRISQRIVSLKDNSPVSYNEYYINRNYYELEAETTI</sequence>
<evidence type="ECO:0000313" key="5">
    <source>
        <dbReference type="EMBL" id="SDX77936.1"/>
    </source>
</evidence>
<dbReference type="AlphaFoldDB" id="A0A1H3EGR8"/>
<reference evidence="6" key="1">
    <citation type="submission" date="2016-10" db="EMBL/GenBank/DDBJ databases">
        <authorList>
            <person name="Varghese N."/>
            <person name="Submissions S."/>
        </authorList>
    </citation>
    <scope>NUCLEOTIDE SEQUENCE [LARGE SCALE GENOMIC DNA]</scope>
    <source>
        <strain evidence="6">VPI 5359</strain>
    </source>
</reference>
<dbReference type="Proteomes" id="UP000199652">
    <property type="component" value="Unassembled WGS sequence"/>
</dbReference>
<protein>
    <submittedName>
        <fullName evidence="5">GntR family transcriptional regulator</fullName>
    </submittedName>
</protein>
<dbReference type="InterPro" id="IPR028978">
    <property type="entry name" value="Chorismate_lyase_/UTRA_dom_sf"/>
</dbReference>
<dbReference type="SMART" id="SM00866">
    <property type="entry name" value="UTRA"/>
    <property type="match status" value="1"/>
</dbReference>